<feature type="transmembrane region" description="Helical" evidence="5">
    <location>
        <begin position="241"/>
        <end position="260"/>
    </location>
</feature>
<feature type="transmembrane region" description="Helical" evidence="5">
    <location>
        <begin position="186"/>
        <end position="207"/>
    </location>
</feature>
<evidence type="ECO:0000313" key="7">
    <source>
        <dbReference type="EMBL" id="TYP92782.1"/>
    </source>
</evidence>
<dbReference type="InterPro" id="IPR002033">
    <property type="entry name" value="TatC"/>
</dbReference>
<feature type="transmembrane region" description="Helical" evidence="5">
    <location>
        <begin position="40"/>
        <end position="59"/>
    </location>
</feature>
<dbReference type="PRINTS" id="PR01840">
    <property type="entry name" value="TATCFAMILY"/>
</dbReference>
<dbReference type="HAMAP" id="MF_00902">
    <property type="entry name" value="TatC"/>
    <property type="match status" value="1"/>
</dbReference>
<dbReference type="Pfam" id="PF00902">
    <property type="entry name" value="TatC"/>
    <property type="match status" value="1"/>
</dbReference>
<evidence type="ECO:0000313" key="8">
    <source>
        <dbReference type="Proteomes" id="UP000324595"/>
    </source>
</evidence>
<accession>A0A5D3YGU7</accession>
<feature type="transmembrane region" description="Helical" evidence="5">
    <location>
        <begin position="219"/>
        <end position="235"/>
    </location>
</feature>
<comment type="similarity">
    <text evidence="5">Belongs to the TatC family.</text>
</comment>
<evidence type="ECO:0000256" key="5">
    <source>
        <dbReference type="HAMAP-Rule" id="MF_00902"/>
    </source>
</evidence>
<proteinExistence type="inferred from homology"/>
<dbReference type="PANTHER" id="PTHR30371:SF0">
    <property type="entry name" value="SEC-INDEPENDENT PROTEIN TRANSLOCASE PROTEIN TATC, CHLOROPLASTIC-RELATED"/>
    <property type="match status" value="1"/>
</dbReference>
<sequence length="280" mass="31962">MQKREIMTGDPPQAEPPEDRTGNMSFLDHLEELRWRIIKGLGGIACGIIIAFFFGDFLVEHVMLGPTKSNFFVYKILGIDAIDLTIQSRKLPGQFFTYWGTLIVFGTIVGSPILFYQLWAFIEPAMESTAKWKTFGHTIFITFFFLLGIAFGYFVLVPFALQFFSQFQISDAIHNDFDINEYFSSLTMWVISCGIIFQLPVLSYFLSKFGLLTPDFLKQYRRHAIISCFILSAFLTPPDPVSQVLIAVPLILLFQLSVWVSRLGVRKRNKTLEKAFGNEG</sequence>
<keyword evidence="8" id="KW-1185">Reference proteome</keyword>
<dbReference type="EMBL" id="VNHY01000003">
    <property type="protein sequence ID" value="TYP92782.1"/>
    <property type="molecule type" value="Genomic_DNA"/>
</dbReference>
<dbReference type="GO" id="GO:0009977">
    <property type="term" value="F:proton motive force dependent protein transmembrane transporter activity"/>
    <property type="evidence" value="ECO:0007669"/>
    <property type="project" value="TreeGrafter"/>
</dbReference>
<keyword evidence="5" id="KW-0813">Transport</keyword>
<keyword evidence="5" id="KW-1003">Cell membrane</keyword>
<keyword evidence="5" id="KW-0653">Protein transport</keyword>
<evidence type="ECO:0000256" key="3">
    <source>
        <dbReference type="ARBA" id="ARBA00022989"/>
    </source>
</evidence>
<name>A0A5D3YGU7_9BACT</name>
<reference evidence="7 8" key="1">
    <citation type="submission" date="2019-07" db="EMBL/GenBank/DDBJ databases">
        <title>Genomic Encyclopedia of Archaeal and Bacterial Type Strains, Phase II (KMG-II): from individual species to whole genera.</title>
        <authorList>
            <person name="Goeker M."/>
        </authorList>
    </citation>
    <scope>NUCLEOTIDE SEQUENCE [LARGE SCALE GENOMIC DNA]</scope>
    <source>
        <strain evidence="7 8">DSM 21935</strain>
    </source>
</reference>
<evidence type="ECO:0000256" key="1">
    <source>
        <dbReference type="ARBA" id="ARBA00004141"/>
    </source>
</evidence>
<keyword evidence="2 5" id="KW-0812">Transmembrane</keyword>
<keyword evidence="5" id="KW-0811">Translocation</keyword>
<feature type="transmembrane region" description="Helical" evidence="5">
    <location>
        <begin position="98"/>
        <end position="122"/>
    </location>
</feature>
<dbReference type="NCBIfam" id="TIGR00945">
    <property type="entry name" value="tatC"/>
    <property type="match status" value="1"/>
</dbReference>
<evidence type="ECO:0000256" key="4">
    <source>
        <dbReference type="ARBA" id="ARBA00023136"/>
    </source>
</evidence>
<comment type="subunit">
    <text evidence="5">Forms a complex with TatA.</text>
</comment>
<gene>
    <name evidence="5" type="primary">tatC</name>
    <name evidence="7" type="ORF">LX73_2148</name>
</gene>
<keyword evidence="3 5" id="KW-1133">Transmembrane helix</keyword>
<dbReference type="AlphaFoldDB" id="A0A5D3YGU7"/>
<keyword evidence="4 5" id="KW-0472">Membrane</keyword>
<feature type="transmembrane region" description="Helical" evidence="5">
    <location>
        <begin position="134"/>
        <end position="156"/>
    </location>
</feature>
<dbReference type="GO" id="GO:0033281">
    <property type="term" value="C:TAT protein transport complex"/>
    <property type="evidence" value="ECO:0007669"/>
    <property type="project" value="UniProtKB-UniRule"/>
</dbReference>
<dbReference type="RefSeq" id="WP_246138234.1">
    <property type="nucleotide sequence ID" value="NZ_VNHY01000003.1"/>
</dbReference>
<dbReference type="GO" id="GO:0065002">
    <property type="term" value="P:intracellular protein transmembrane transport"/>
    <property type="evidence" value="ECO:0007669"/>
    <property type="project" value="TreeGrafter"/>
</dbReference>
<dbReference type="Proteomes" id="UP000324595">
    <property type="component" value="Unassembled WGS sequence"/>
</dbReference>
<comment type="subcellular location">
    <subcellularLocation>
        <location evidence="5">Cell membrane</location>
        <topology evidence="5">Multi-pass membrane protein</topology>
    </subcellularLocation>
    <subcellularLocation>
        <location evidence="1">Membrane</location>
        <topology evidence="1">Multi-pass membrane protein</topology>
    </subcellularLocation>
</comment>
<comment type="caution">
    <text evidence="7">The sequence shown here is derived from an EMBL/GenBank/DDBJ whole genome shotgun (WGS) entry which is preliminary data.</text>
</comment>
<feature type="region of interest" description="Disordered" evidence="6">
    <location>
        <begin position="1"/>
        <end position="22"/>
    </location>
</feature>
<evidence type="ECO:0000256" key="6">
    <source>
        <dbReference type="SAM" id="MobiDB-lite"/>
    </source>
</evidence>
<protein>
    <recommendedName>
        <fullName evidence="5">Sec-independent protein translocase protein TatC</fullName>
    </recommendedName>
</protein>
<evidence type="ECO:0000256" key="2">
    <source>
        <dbReference type="ARBA" id="ARBA00022692"/>
    </source>
</evidence>
<comment type="function">
    <text evidence="5">Part of the twin-arginine translocation (Tat) system that transports large folded proteins containing a characteristic twin-arginine motif in their signal peptide across membranes.</text>
</comment>
<dbReference type="GO" id="GO:0043953">
    <property type="term" value="P:protein transport by the Tat complex"/>
    <property type="evidence" value="ECO:0007669"/>
    <property type="project" value="UniProtKB-UniRule"/>
</dbReference>
<dbReference type="PANTHER" id="PTHR30371">
    <property type="entry name" value="SEC-INDEPENDENT PROTEIN TRANSLOCASE PROTEIN TATC"/>
    <property type="match status" value="1"/>
</dbReference>
<organism evidence="7 8">
    <name type="scientific">Fodinibius salinus</name>
    <dbReference type="NCBI Taxonomy" id="860790"/>
    <lineage>
        <taxon>Bacteria</taxon>
        <taxon>Pseudomonadati</taxon>
        <taxon>Balneolota</taxon>
        <taxon>Balneolia</taxon>
        <taxon>Balneolales</taxon>
        <taxon>Balneolaceae</taxon>
        <taxon>Fodinibius</taxon>
    </lineage>
</organism>